<gene>
    <name evidence="2" type="ORF">FPZ41_02005</name>
</gene>
<feature type="domain" description="Thiolase C-terminal" evidence="1">
    <location>
        <begin position="264"/>
        <end position="356"/>
    </location>
</feature>
<dbReference type="AlphaFoldDB" id="A0A5N8WJ10"/>
<dbReference type="InterPro" id="IPR016039">
    <property type="entry name" value="Thiolase-like"/>
</dbReference>
<dbReference type="InterPro" id="IPR055140">
    <property type="entry name" value="Thiolase_C_2"/>
</dbReference>
<dbReference type="GO" id="GO:0016747">
    <property type="term" value="F:acyltransferase activity, transferring groups other than amino-acyl groups"/>
    <property type="evidence" value="ECO:0007669"/>
    <property type="project" value="InterPro"/>
</dbReference>
<name>A0A5N8WJ10_9ACTN</name>
<dbReference type="Pfam" id="PF22691">
    <property type="entry name" value="Thiolase_C_1"/>
    <property type="match status" value="1"/>
</dbReference>
<dbReference type="SUPFAM" id="SSF53901">
    <property type="entry name" value="Thiolase-like"/>
    <property type="match status" value="1"/>
</dbReference>
<dbReference type="PANTHER" id="PTHR42870:SF1">
    <property type="entry name" value="NON-SPECIFIC LIPID-TRANSFER PROTEIN-LIKE 2"/>
    <property type="match status" value="1"/>
</dbReference>
<dbReference type="CDD" id="cd00829">
    <property type="entry name" value="SCP-x_thiolase"/>
    <property type="match status" value="1"/>
</dbReference>
<dbReference type="InterPro" id="IPR002155">
    <property type="entry name" value="Thiolase"/>
</dbReference>
<dbReference type="Proteomes" id="UP000373149">
    <property type="component" value="Unassembled WGS sequence"/>
</dbReference>
<organism evidence="2 3">
    <name type="scientific">Streptomyces acidicola</name>
    <dbReference type="NCBI Taxonomy" id="2596892"/>
    <lineage>
        <taxon>Bacteria</taxon>
        <taxon>Bacillati</taxon>
        <taxon>Actinomycetota</taxon>
        <taxon>Actinomycetes</taxon>
        <taxon>Kitasatosporales</taxon>
        <taxon>Streptomycetaceae</taxon>
        <taxon>Streptomyces</taxon>
    </lineage>
</organism>
<comment type="caution">
    <text evidence="2">The sequence shown here is derived from an EMBL/GenBank/DDBJ whole genome shotgun (WGS) entry which is preliminary data.</text>
</comment>
<reference evidence="2 3" key="1">
    <citation type="submission" date="2019-09" db="EMBL/GenBank/DDBJ databases">
        <authorList>
            <person name="Duangmal K."/>
            <person name="Teo W.F.A."/>
            <person name="Lipun K."/>
        </authorList>
    </citation>
    <scope>NUCLEOTIDE SEQUENCE [LARGE SCALE GENOMIC DNA]</scope>
    <source>
        <strain evidence="2 3">K1PN6</strain>
    </source>
</reference>
<evidence type="ECO:0000313" key="3">
    <source>
        <dbReference type="Proteomes" id="UP000373149"/>
    </source>
</evidence>
<keyword evidence="3" id="KW-1185">Reference proteome</keyword>
<evidence type="ECO:0000259" key="1">
    <source>
        <dbReference type="Pfam" id="PF22691"/>
    </source>
</evidence>
<sequence>MGDHAIRDRTAITGTGCTDITKRSGRTVLSLATEAGLKAIADAGLDPTDIDGLVTFYWGRRDTPAPYEVANSLGLTSCHMSYCDSGGGAWACSAIAAAAMAVYSGMCRHVLVYRASNSRSEPFPFEGLDAWPSGQRQWSEPFGATHAATLYGPHVTAYMRHYGVDNADFAPLAVQQRTNAGLNRKALMTEPISVRDHQESPWIIHPFRRLDCSIWNDGAMAVVVSSAEDARRLRQSPLTIRAMEGGTLAAPVKARTGRNHWELNARIAARTLYAKAGVTADDIDVAQLYDPFTGMALLHIEQFGLTPAGESADRIRAGELSLDGRIPVNTHGGHLSEGNLAGLGHVVEAVQQLREDGVADDHCTGAHDYDRRRCRQVRDPQLALVASESGDSALILGRAA</sequence>
<proteinExistence type="predicted"/>
<dbReference type="PIRSF" id="PIRSF000429">
    <property type="entry name" value="Ac-CoA_Ac_transf"/>
    <property type="match status" value="1"/>
</dbReference>
<accession>A0A5N8WJ10</accession>
<dbReference type="PANTHER" id="PTHR42870">
    <property type="entry name" value="ACETYL-COA C-ACETYLTRANSFERASE"/>
    <property type="match status" value="1"/>
</dbReference>
<dbReference type="RefSeq" id="WP_152858269.1">
    <property type="nucleotide sequence ID" value="NZ_VMNX01000002.1"/>
</dbReference>
<dbReference type="EMBL" id="VMNX01000002">
    <property type="protein sequence ID" value="MPY47430.1"/>
    <property type="molecule type" value="Genomic_DNA"/>
</dbReference>
<evidence type="ECO:0000313" key="2">
    <source>
        <dbReference type="EMBL" id="MPY47430.1"/>
    </source>
</evidence>
<protein>
    <submittedName>
        <fullName evidence="2">Thiolase family protein</fullName>
    </submittedName>
</protein>
<dbReference type="Gene3D" id="3.40.47.10">
    <property type="match status" value="1"/>
</dbReference>